<name>A0A8J2T6J1_ZYGB2</name>
<keyword evidence="1" id="KW-1133">Transmembrane helix</keyword>
<organism evidence="2 3">
    <name type="scientific">Zygosaccharomyces bailii (strain CLIB 213 / ATCC 58445 / CBS 680 / BCRC 21525 / NBRC 1098 / NCYC 1416 / NRRL Y-2227)</name>
    <dbReference type="NCBI Taxonomy" id="1333698"/>
    <lineage>
        <taxon>Eukaryota</taxon>
        <taxon>Fungi</taxon>
        <taxon>Dikarya</taxon>
        <taxon>Ascomycota</taxon>
        <taxon>Saccharomycotina</taxon>
        <taxon>Saccharomycetes</taxon>
        <taxon>Saccharomycetales</taxon>
        <taxon>Saccharomycetaceae</taxon>
        <taxon>Zygosaccharomyces</taxon>
    </lineage>
</organism>
<gene>
    <name evidence="2" type="ORF">BN860_01860g</name>
</gene>
<dbReference type="EMBL" id="HG316455">
    <property type="protein sequence ID" value="CDF88080.1"/>
    <property type="molecule type" value="Genomic_DNA"/>
</dbReference>
<proteinExistence type="predicted"/>
<protein>
    <submittedName>
        <fullName evidence="2">BN860_01860g1_1</fullName>
    </submittedName>
</protein>
<feature type="transmembrane region" description="Helical" evidence="1">
    <location>
        <begin position="70"/>
        <end position="92"/>
    </location>
</feature>
<evidence type="ECO:0000256" key="1">
    <source>
        <dbReference type="SAM" id="Phobius"/>
    </source>
</evidence>
<reference evidence="3" key="1">
    <citation type="journal article" date="2013" name="Genome Announc.">
        <title>Genome sequence of the food spoilage yeast Zygosaccharomyces bailii CLIB 213(T).</title>
        <authorList>
            <person name="Galeote V."/>
            <person name="Bigey F."/>
            <person name="Devillers H."/>
            <person name="Neuveglise C."/>
            <person name="Dequin S."/>
        </authorList>
    </citation>
    <scope>NUCLEOTIDE SEQUENCE [LARGE SCALE GENOMIC DNA]</scope>
    <source>
        <strain evidence="3">CLIB 213 / ATCC 58445 / CBS 680 / CCRC 21525 / NBRC 1098 / NCYC 1416 / NRRL Y-2227</strain>
    </source>
</reference>
<keyword evidence="3" id="KW-1185">Reference proteome</keyword>
<evidence type="ECO:0000313" key="2">
    <source>
        <dbReference type="EMBL" id="CDF88080.1"/>
    </source>
</evidence>
<dbReference type="AlphaFoldDB" id="A0A8J2T6J1"/>
<accession>A0A8J2T6J1</accession>
<sequence length="150" mass="17530">MNDQPPEQQLEYIIEAILTKTIRVLQILIPLIARFSSQHPTAFLVLTCAILVFILLRIIRNMVTIVRRTLFLGVLVFVVLLYVRGFDTVVLYDLPFLYKLVLQDENLETIIRKWSTYLSHSSIRHSRTIYSICRHKAMEVWNQLISALNS</sequence>
<feature type="transmembrane region" description="Helical" evidence="1">
    <location>
        <begin position="39"/>
        <end position="58"/>
    </location>
</feature>
<evidence type="ECO:0000313" key="3">
    <source>
        <dbReference type="Proteomes" id="UP000019375"/>
    </source>
</evidence>
<dbReference type="Proteomes" id="UP000019375">
    <property type="component" value="Unassembled WGS sequence"/>
</dbReference>
<dbReference type="OrthoDB" id="4065731at2759"/>
<keyword evidence="1" id="KW-0472">Membrane</keyword>
<keyword evidence="1" id="KW-0812">Transmembrane</keyword>